<keyword evidence="2" id="KW-1185">Reference proteome</keyword>
<dbReference type="Proteomes" id="UP000596742">
    <property type="component" value="Unassembled WGS sequence"/>
</dbReference>
<dbReference type="AlphaFoldDB" id="A0A8B6HNL6"/>
<reference evidence="1" key="1">
    <citation type="submission" date="2018-11" db="EMBL/GenBank/DDBJ databases">
        <authorList>
            <person name="Alioto T."/>
            <person name="Alioto T."/>
        </authorList>
    </citation>
    <scope>NUCLEOTIDE SEQUENCE</scope>
</reference>
<feature type="non-terminal residue" evidence="1">
    <location>
        <position position="159"/>
    </location>
</feature>
<sequence>TGLNTNFEIFSFEKSDNATWRCEYTGNPPDDVFLSWSKLPASISELSVINSNVTITDELIVSVEVGCLYSLQDPKPKLQLMCDGAFVTAYDMSFSPSTTVCSDTDLTAYICNYTLTSTPPSQLCNSDYTGYSLRVIASLPGTTKTYEKDIFPSFSVSFK</sequence>
<evidence type="ECO:0000313" key="2">
    <source>
        <dbReference type="Proteomes" id="UP000596742"/>
    </source>
</evidence>
<gene>
    <name evidence="1" type="ORF">MGAL_10B077689</name>
</gene>
<proteinExistence type="predicted"/>
<organism evidence="1 2">
    <name type="scientific">Mytilus galloprovincialis</name>
    <name type="common">Mediterranean mussel</name>
    <dbReference type="NCBI Taxonomy" id="29158"/>
    <lineage>
        <taxon>Eukaryota</taxon>
        <taxon>Metazoa</taxon>
        <taxon>Spiralia</taxon>
        <taxon>Lophotrochozoa</taxon>
        <taxon>Mollusca</taxon>
        <taxon>Bivalvia</taxon>
        <taxon>Autobranchia</taxon>
        <taxon>Pteriomorphia</taxon>
        <taxon>Mytilida</taxon>
        <taxon>Mytiloidea</taxon>
        <taxon>Mytilidae</taxon>
        <taxon>Mytilinae</taxon>
        <taxon>Mytilus</taxon>
    </lineage>
</organism>
<protein>
    <submittedName>
        <fullName evidence="1">Uncharacterized protein</fullName>
    </submittedName>
</protein>
<dbReference type="EMBL" id="UYJE01010359">
    <property type="protein sequence ID" value="VDI82456.1"/>
    <property type="molecule type" value="Genomic_DNA"/>
</dbReference>
<accession>A0A8B6HNL6</accession>
<name>A0A8B6HNL6_MYTGA</name>
<feature type="non-terminal residue" evidence="1">
    <location>
        <position position="1"/>
    </location>
</feature>
<evidence type="ECO:0000313" key="1">
    <source>
        <dbReference type="EMBL" id="VDI82456.1"/>
    </source>
</evidence>
<comment type="caution">
    <text evidence="1">The sequence shown here is derived from an EMBL/GenBank/DDBJ whole genome shotgun (WGS) entry which is preliminary data.</text>
</comment>